<organism evidence="1 2">
    <name type="scientific">Nocardioides salarius</name>
    <dbReference type="NCBI Taxonomy" id="374513"/>
    <lineage>
        <taxon>Bacteria</taxon>
        <taxon>Bacillati</taxon>
        <taxon>Actinomycetota</taxon>
        <taxon>Actinomycetes</taxon>
        <taxon>Propionibacteriales</taxon>
        <taxon>Nocardioidaceae</taxon>
        <taxon>Nocardioides</taxon>
    </lineage>
</organism>
<gene>
    <name evidence="1" type="ORF">JOE61_001770</name>
</gene>
<reference evidence="1 2" key="1">
    <citation type="submission" date="2021-01" db="EMBL/GenBank/DDBJ databases">
        <title>Sequencing the genomes of 1000 actinobacteria strains.</title>
        <authorList>
            <person name="Klenk H.-P."/>
        </authorList>
    </citation>
    <scope>NUCLEOTIDE SEQUENCE [LARGE SCALE GENOMIC DNA]</scope>
    <source>
        <strain evidence="1 2">DSM 18239</strain>
    </source>
</reference>
<keyword evidence="2" id="KW-1185">Reference proteome</keyword>
<dbReference type="Proteomes" id="UP000732378">
    <property type="component" value="Unassembled WGS sequence"/>
</dbReference>
<dbReference type="Gene3D" id="1.10.287.1060">
    <property type="entry name" value="ESAT-6-like"/>
    <property type="match status" value="1"/>
</dbReference>
<dbReference type="SUPFAM" id="SSF140453">
    <property type="entry name" value="EsxAB dimer-like"/>
    <property type="match status" value="1"/>
</dbReference>
<accession>A0ABS2M9T5</accession>
<sequence length="143" mass="15029">MTADPAAIRHLARELREQGTDIRAEADRLVALTVAAGWQGRAGEALQARVRDQAAALRRAAARHDDAADSLERHAAVVEERLALLLAAQHRVGELLNAAGELAGGLPDLVERFVPPPPGDPGWLGVDVDALARALDASSGSAR</sequence>
<dbReference type="EMBL" id="JAFBBZ010000001">
    <property type="protein sequence ID" value="MBM7507956.1"/>
    <property type="molecule type" value="Genomic_DNA"/>
</dbReference>
<comment type="caution">
    <text evidence="1">The sequence shown here is derived from an EMBL/GenBank/DDBJ whole genome shotgun (WGS) entry which is preliminary data.</text>
</comment>
<proteinExistence type="predicted"/>
<dbReference type="InterPro" id="IPR036689">
    <property type="entry name" value="ESAT-6-like_sf"/>
</dbReference>
<protein>
    <submittedName>
        <fullName evidence="1">Uncharacterized protein YukE</fullName>
    </submittedName>
</protein>
<evidence type="ECO:0000313" key="1">
    <source>
        <dbReference type="EMBL" id="MBM7507956.1"/>
    </source>
</evidence>
<dbReference type="RefSeq" id="WP_193669711.1">
    <property type="nucleotide sequence ID" value="NZ_JACDTV010000010.1"/>
</dbReference>
<name>A0ABS2M9T5_9ACTN</name>
<evidence type="ECO:0000313" key="2">
    <source>
        <dbReference type="Proteomes" id="UP000732378"/>
    </source>
</evidence>